<gene>
    <name evidence="8" type="primary">pnp</name>
    <name evidence="11" type="ORF">IAA52_11380</name>
</gene>
<keyword evidence="2 8" id="KW-0963">Cytoplasm</keyword>
<dbReference type="InterPro" id="IPR012162">
    <property type="entry name" value="PNPase"/>
</dbReference>
<dbReference type="GO" id="GO:0000287">
    <property type="term" value="F:magnesium ion binding"/>
    <property type="evidence" value="ECO:0007669"/>
    <property type="project" value="UniProtKB-UniRule"/>
</dbReference>
<feature type="domain" description="S1 motif" evidence="10">
    <location>
        <begin position="622"/>
        <end position="690"/>
    </location>
</feature>
<dbReference type="InterPro" id="IPR027408">
    <property type="entry name" value="PNPase/RNase_PH_dom_sf"/>
</dbReference>
<dbReference type="SUPFAM" id="SSF55666">
    <property type="entry name" value="Ribonuclease PH domain 2-like"/>
    <property type="match status" value="2"/>
</dbReference>
<evidence type="ECO:0000256" key="9">
    <source>
        <dbReference type="SAM" id="MobiDB-lite"/>
    </source>
</evidence>
<keyword evidence="5 8" id="KW-0479">Metal-binding</keyword>
<dbReference type="SUPFAM" id="SSF54211">
    <property type="entry name" value="Ribosomal protein S5 domain 2-like"/>
    <property type="match status" value="2"/>
</dbReference>
<dbReference type="CDD" id="cd02393">
    <property type="entry name" value="KH-I_PNPase"/>
    <property type="match status" value="1"/>
</dbReference>
<evidence type="ECO:0000256" key="7">
    <source>
        <dbReference type="ARBA" id="ARBA00022884"/>
    </source>
</evidence>
<dbReference type="FunFam" id="2.40.50.140:FF:000189">
    <property type="entry name" value="Polyribonucleotide nucleotidyltransferase, putative"/>
    <property type="match status" value="1"/>
</dbReference>
<keyword evidence="6 8" id="KW-0460">Magnesium</keyword>
<dbReference type="SUPFAM" id="SSF50249">
    <property type="entry name" value="Nucleic acid-binding proteins"/>
    <property type="match status" value="1"/>
</dbReference>
<dbReference type="SUPFAM" id="SSF46915">
    <property type="entry name" value="Polynucleotide phosphorylase/guanosine pentaphosphate synthase (PNPase/GPSI), domain 3"/>
    <property type="match status" value="1"/>
</dbReference>
<dbReference type="CDD" id="cd11363">
    <property type="entry name" value="RNase_PH_PNPase_1"/>
    <property type="match status" value="1"/>
</dbReference>
<dbReference type="PROSITE" id="PS50084">
    <property type="entry name" value="KH_TYPE_1"/>
    <property type="match status" value="1"/>
</dbReference>
<proteinExistence type="inferred from homology"/>
<comment type="caution">
    <text evidence="11">The sequence shown here is derived from an EMBL/GenBank/DDBJ whole genome shotgun (WGS) entry which is preliminary data.</text>
</comment>
<dbReference type="InterPro" id="IPR001247">
    <property type="entry name" value="ExoRNase_PH_dom1"/>
</dbReference>
<evidence type="ECO:0000313" key="12">
    <source>
        <dbReference type="Proteomes" id="UP000824260"/>
    </source>
</evidence>
<evidence type="ECO:0000256" key="8">
    <source>
        <dbReference type="HAMAP-Rule" id="MF_01595"/>
    </source>
</evidence>
<dbReference type="Gene3D" id="3.30.230.70">
    <property type="entry name" value="GHMP Kinase, N-terminal domain"/>
    <property type="match status" value="2"/>
</dbReference>
<protein>
    <recommendedName>
        <fullName evidence="8">Polyribonucleotide nucleotidyltransferase</fullName>
        <ecNumber evidence="8">2.7.7.8</ecNumber>
    </recommendedName>
    <alternativeName>
        <fullName evidence="8">Polynucleotide phosphorylase</fullName>
        <shortName evidence="8">PNPase</shortName>
    </alternativeName>
</protein>
<evidence type="ECO:0000256" key="4">
    <source>
        <dbReference type="ARBA" id="ARBA00022695"/>
    </source>
</evidence>
<evidence type="ECO:0000313" key="11">
    <source>
        <dbReference type="EMBL" id="HIQ83690.1"/>
    </source>
</evidence>
<dbReference type="CDD" id="cd11364">
    <property type="entry name" value="RNase_PH_PNPase_2"/>
    <property type="match status" value="1"/>
</dbReference>
<dbReference type="FunFam" id="3.30.1370.10:FF:000001">
    <property type="entry name" value="Polyribonucleotide nucleotidyltransferase"/>
    <property type="match status" value="1"/>
</dbReference>
<dbReference type="EC" id="2.7.7.8" evidence="8"/>
<dbReference type="InterPro" id="IPR036345">
    <property type="entry name" value="ExoRNase_PH_dom2_sf"/>
</dbReference>
<dbReference type="Gene3D" id="3.30.1370.10">
    <property type="entry name" value="K Homology domain, type 1"/>
    <property type="match status" value="1"/>
</dbReference>
<sequence length="723" mass="79173">MFKSYSMELGGRTLTLEFGKYAEQASGSCFVRYGDTCVLTTCTVAKTPRPGIDFFPLSVDFEEKLYSVGHIPGSWNRREGRPAEKAILTSRLIDRPLRPLFPKGMRHDVSVVATVMSVDTNNIPDIPAMIGASASLATSEIPWAGPIGAVNVGYVDGEYVINPNDAQREVSLMNLTVAGTGEAVLMVEAGAKEVSEEVMLGGILFAHEEIKKIVAFLNGIVAEIGKEKKEFPLVLPGEDVKAAVREYALDKVKWMFETFDRSERNAREEQVKAEVAEHFAGQFEGREVEVGDALYALQKEVMRRHIIDEGVRPDGRKLTEVRPIWCEVGVLPRPHGSAVFTRGQTQVMTVATLAPVSEKQIIDGIGVEDSKRYMHHYNFPGYSTGEAKPIRSPGRREIGHGALAERALEPMIPSVEEFPYCLRLVSEVMSSNGSTSQASVCGSTLALMDAGVPIKRPVAGVAMGLIKDVENTGKVAVLTDIQGLEDFLGDMDFKVAGTAQGITAIQMDIKIKGIDEPILKQALAQAYDGRMHILGKMLEVLPAPRPQLSKYAPKIIHFYINPEKIGEVVGPRGKMINKIIEETGVKIDIEDDGSVFIATSDDAAAKRAKSIIEGIVRELKVGDVFTGKVARIMSFGAFVEYAPGKDGMIHISKLANGRVDKVEDVVKIGDELECKVAEIDSQGRINLIRNDIQYDDESMPVRRPPRRDGDRGGRDRGGRPPRR</sequence>
<dbReference type="InterPro" id="IPR036612">
    <property type="entry name" value="KH_dom_type_1_sf"/>
</dbReference>
<reference evidence="11" key="1">
    <citation type="submission" date="2020-10" db="EMBL/GenBank/DDBJ databases">
        <authorList>
            <person name="Gilroy R."/>
        </authorList>
    </citation>
    <scope>NUCLEOTIDE SEQUENCE</scope>
    <source>
        <strain evidence="11">ChiSjej6B24-2974</strain>
    </source>
</reference>
<dbReference type="GO" id="GO:0006402">
    <property type="term" value="P:mRNA catabolic process"/>
    <property type="evidence" value="ECO:0007669"/>
    <property type="project" value="UniProtKB-UniRule"/>
</dbReference>
<dbReference type="PIRSF" id="PIRSF005499">
    <property type="entry name" value="PNPase"/>
    <property type="match status" value="1"/>
</dbReference>
<keyword evidence="4 8" id="KW-0548">Nucleotidyltransferase</keyword>
<dbReference type="InterPro" id="IPR004088">
    <property type="entry name" value="KH_dom_type_1"/>
</dbReference>
<dbReference type="InterPro" id="IPR003029">
    <property type="entry name" value="S1_domain"/>
</dbReference>
<evidence type="ECO:0000256" key="6">
    <source>
        <dbReference type="ARBA" id="ARBA00022842"/>
    </source>
</evidence>
<dbReference type="PROSITE" id="PS50126">
    <property type="entry name" value="S1"/>
    <property type="match status" value="1"/>
</dbReference>
<dbReference type="GO" id="GO:0004654">
    <property type="term" value="F:polyribonucleotide nucleotidyltransferase activity"/>
    <property type="evidence" value="ECO:0007669"/>
    <property type="project" value="UniProtKB-UniRule"/>
</dbReference>
<evidence type="ECO:0000256" key="1">
    <source>
        <dbReference type="ARBA" id="ARBA00007404"/>
    </source>
</evidence>
<dbReference type="Pfam" id="PF03726">
    <property type="entry name" value="PNPase"/>
    <property type="match status" value="1"/>
</dbReference>
<dbReference type="FunFam" id="3.30.230.70:FF:000001">
    <property type="entry name" value="Polyribonucleotide nucleotidyltransferase"/>
    <property type="match status" value="1"/>
</dbReference>
<comment type="catalytic activity">
    <reaction evidence="8">
        <text>RNA(n+1) + phosphate = RNA(n) + a ribonucleoside 5'-diphosphate</text>
        <dbReference type="Rhea" id="RHEA:22096"/>
        <dbReference type="Rhea" id="RHEA-COMP:14527"/>
        <dbReference type="Rhea" id="RHEA-COMP:17342"/>
        <dbReference type="ChEBI" id="CHEBI:43474"/>
        <dbReference type="ChEBI" id="CHEBI:57930"/>
        <dbReference type="ChEBI" id="CHEBI:140395"/>
        <dbReference type="EC" id="2.7.7.8"/>
    </reaction>
</comment>
<dbReference type="InterPro" id="IPR012340">
    <property type="entry name" value="NA-bd_OB-fold"/>
</dbReference>
<evidence type="ECO:0000259" key="10">
    <source>
        <dbReference type="PROSITE" id="PS50126"/>
    </source>
</evidence>
<dbReference type="HAMAP" id="MF_01595">
    <property type="entry name" value="PNPase"/>
    <property type="match status" value="1"/>
</dbReference>
<reference evidence="11" key="2">
    <citation type="journal article" date="2021" name="PeerJ">
        <title>Extensive microbial diversity within the chicken gut microbiome revealed by metagenomics and culture.</title>
        <authorList>
            <person name="Gilroy R."/>
            <person name="Ravi A."/>
            <person name="Getino M."/>
            <person name="Pursley I."/>
            <person name="Horton D.L."/>
            <person name="Alikhan N.F."/>
            <person name="Baker D."/>
            <person name="Gharbi K."/>
            <person name="Hall N."/>
            <person name="Watson M."/>
            <person name="Adriaenssens E.M."/>
            <person name="Foster-Nyarko E."/>
            <person name="Jarju S."/>
            <person name="Secka A."/>
            <person name="Antonio M."/>
            <person name="Oren A."/>
            <person name="Chaudhuri R.R."/>
            <person name="La Ragione R."/>
            <person name="Hildebrand F."/>
            <person name="Pallen M.J."/>
        </authorList>
    </citation>
    <scope>NUCLEOTIDE SEQUENCE</scope>
    <source>
        <strain evidence="11">ChiSjej6B24-2974</strain>
    </source>
</reference>
<dbReference type="InterPro" id="IPR015847">
    <property type="entry name" value="ExoRNase_PH_dom2"/>
</dbReference>
<dbReference type="Pfam" id="PF03725">
    <property type="entry name" value="RNase_PH_C"/>
    <property type="match status" value="1"/>
</dbReference>
<feature type="region of interest" description="Disordered" evidence="9">
    <location>
        <begin position="694"/>
        <end position="723"/>
    </location>
</feature>
<dbReference type="GO" id="GO:0006396">
    <property type="term" value="P:RNA processing"/>
    <property type="evidence" value="ECO:0007669"/>
    <property type="project" value="InterPro"/>
</dbReference>
<dbReference type="GO" id="GO:0003723">
    <property type="term" value="F:RNA binding"/>
    <property type="evidence" value="ECO:0007669"/>
    <property type="project" value="UniProtKB-UniRule"/>
</dbReference>
<organism evidence="11 12">
    <name type="scientific">Candidatus Pullichristensenella stercorigallinarum</name>
    <dbReference type="NCBI Taxonomy" id="2840909"/>
    <lineage>
        <taxon>Bacteria</taxon>
        <taxon>Bacillati</taxon>
        <taxon>Bacillota</taxon>
        <taxon>Clostridia</taxon>
        <taxon>Candidatus Pullichristensenella</taxon>
    </lineage>
</organism>
<comment type="subcellular location">
    <subcellularLocation>
        <location evidence="8">Cytoplasm</location>
    </subcellularLocation>
</comment>
<dbReference type="InterPro" id="IPR015848">
    <property type="entry name" value="PNPase_PH_RNA-bd_bac/org-type"/>
</dbReference>
<dbReference type="PANTHER" id="PTHR11252:SF0">
    <property type="entry name" value="POLYRIBONUCLEOTIDE NUCLEOTIDYLTRANSFERASE 1, MITOCHONDRIAL"/>
    <property type="match status" value="1"/>
</dbReference>
<feature type="binding site" evidence="8">
    <location>
        <position position="486"/>
    </location>
    <ligand>
        <name>Mg(2+)</name>
        <dbReference type="ChEBI" id="CHEBI:18420"/>
    </ligand>
</feature>
<accession>A0A9D1CYM6</accession>
<dbReference type="GO" id="GO:0005829">
    <property type="term" value="C:cytosol"/>
    <property type="evidence" value="ECO:0007669"/>
    <property type="project" value="UniProtKB-ARBA"/>
</dbReference>
<dbReference type="EMBL" id="DVFZ01000105">
    <property type="protein sequence ID" value="HIQ83690.1"/>
    <property type="molecule type" value="Genomic_DNA"/>
</dbReference>
<keyword evidence="3 8" id="KW-0808">Transferase</keyword>
<dbReference type="SMART" id="SM00322">
    <property type="entry name" value="KH"/>
    <property type="match status" value="1"/>
</dbReference>
<evidence type="ECO:0000256" key="3">
    <source>
        <dbReference type="ARBA" id="ARBA00022679"/>
    </source>
</evidence>
<dbReference type="PANTHER" id="PTHR11252">
    <property type="entry name" value="POLYRIBONUCLEOTIDE NUCLEOTIDYLTRANSFERASE"/>
    <property type="match status" value="1"/>
</dbReference>
<dbReference type="CDD" id="cd04472">
    <property type="entry name" value="S1_PNPase"/>
    <property type="match status" value="1"/>
</dbReference>
<dbReference type="Pfam" id="PF00575">
    <property type="entry name" value="S1"/>
    <property type="match status" value="1"/>
</dbReference>
<keyword evidence="7 8" id="KW-0694">RNA-binding</keyword>
<dbReference type="InterPro" id="IPR004087">
    <property type="entry name" value="KH_dom"/>
</dbReference>
<name>A0A9D1CYM6_9FIRM</name>
<dbReference type="Proteomes" id="UP000824260">
    <property type="component" value="Unassembled WGS sequence"/>
</dbReference>
<dbReference type="AlphaFoldDB" id="A0A9D1CYM6"/>
<dbReference type="NCBIfam" id="TIGR03591">
    <property type="entry name" value="polynuc_phos"/>
    <property type="match status" value="1"/>
</dbReference>
<dbReference type="Pfam" id="PF01138">
    <property type="entry name" value="RNase_PH"/>
    <property type="match status" value="2"/>
</dbReference>
<comment type="function">
    <text evidence="8">Involved in mRNA degradation. Catalyzes the phosphorolysis of single-stranded polyribonucleotides processively in the 3'- to 5'-direction.</text>
</comment>
<evidence type="ECO:0000256" key="5">
    <source>
        <dbReference type="ARBA" id="ARBA00022723"/>
    </source>
</evidence>
<dbReference type="InterPro" id="IPR020568">
    <property type="entry name" value="Ribosomal_Su5_D2-typ_SF"/>
</dbReference>
<feature type="compositionally biased region" description="Basic and acidic residues" evidence="9">
    <location>
        <begin position="706"/>
        <end position="723"/>
    </location>
</feature>
<dbReference type="Gene3D" id="2.40.50.140">
    <property type="entry name" value="Nucleic acid-binding proteins"/>
    <property type="match status" value="1"/>
</dbReference>
<dbReference type="Pfam" id="PF00013">
    <property type="entry name" value="KH_1"/>
    <property type="match status" value="1"/>
</dbReference>
<evidence type="ECO:0000256" key="2">
    <source>
        <dbReference type="ARBA" id="ARBA00022490"/>
    </source>
</evidence>
<dbReference type="FunFam" id="3.30.230.70:FF:000002">
    <property type="entry name" value="Polyribonucleotide nucleotidyltransferase"/>
    <property type="match status" value="1"/>
</dbReference>
<comment type="cofactor">
    <cofactor evidence="8">
        <name>Mg(2+)</name>
        <dbReference type="ChEBI" id="CHEBI:18420"/>
    </cofactor>
</comment>
<comment type="similarity">
    <text evidence="1 8">Belongs to the polyribonucleotide nucleotidyltransferase family.</text>
</comment>
<dbReference type="GO" id="GO:0000175">
    <property type="term" value="F:3'-5'-RNA exonuclease activity"/>
    <property type="evidence" value="ECO:0007669"/>
    <property type="project" value="TreeGrafter"/>
</dbReference>
<dbReference type="InterPro" id="IPR036456">
    <property type="entry name" value="PNPase_PH_RNA-bd_sf"/>
</dbReference>
<dbReference type="SMART" id="SM00316">
    <property type="entry name" value="S1"/>
    <property type="match status" value="1"/>
</dbReference>
<dbReference type="NCBIfam" id="NF008805">
    <property type="entry name" value="PRK11824.1"/>
    <property type="match status" value="1"/>
</dbReference>
<feature type="binding site" evidence="8">
    <location>
        <position position="492"/>
    </location>
    <ligand>
        <name>Mg(2+)</name>
        <dbReference type="ChEBI" id="CHEBI:18420"/>
    </ligand>
</feature>
<dbReference type="SUPFAM" id="SSF54791">
    <property type="entry name" value="Eukaryotic type KH-domain (KH-domain type I)"/>
    <property type="match status" value="1"/>
</dbReference>